<accession>A0A0A9B9M0</accession>
<dbReference type="EMBL" id="GBRH01237271">
    <property type="protein sequence ID" value="JAD60624.1"/>
    <property type="molecule type" value="Transcribed_RNA"/>
</dbReference>
<name>A0A0A9B9M0_ARUDO</name>
<evidence type="ECO:0000313" key="1">
    <source>
        <dbReference type="EMBL" id="JAD60624.1"/>
    </source>
</evidence>
<protein>
    <submittedName>
        <fullName evidence="1">Uncharacterized protein</fullName>
    </submittedName>
</protein>
<proteinExistence type="predicted"/>
<sequence length="24" mass="2677">MNEAGSKWQDSMNFLGVDSCVKDD</sequence>
<reference evidence="1" key="1">
    <citation type="submission" date="2014-09" db="EMBL/GenBank/DDBJ databases">
        <authorList>
            <person name="Magalhaes I.L.F."/>
            <person name="Oliveira U."/>
            <person name="Santos F.R."/>
            <person name="Vidigal T.H.D.A."/>
            <person name="Brescovit A.D."/>
            <person name="Santos A.J."/>
        </authorList>
    </citation>
    <scope>NUCLEOTIDE SEQUENCE</scope>
    <source>
        <tissue evidence="1">Shoot tissue taken approximately 20 cm above the soil surface</tissue>
    </source>
</reference>
<organism evidence="1">
    <name type="scientific">Arundo donax</name>
    <name type="common">Giant reed</name>
    <name type="synonym">Donax arundinaceus</name>
    <dbReference type="NCBI Taxonomy" id="35708"/>
    <lineage>
        <taxon>Eukaryota</taxon>
        <taxon>Viridiplantae</taxon>
        <taxon>Streptophyta</taxon>
        <taxon>Embryophyta</taxon>
        <taxon>Tracheophyta</taxon>
        <taxon>Spermatophyta</taxon>
        <taxon>Magnoliopsida</taxon>
        <taxon>Liliopsida</taxon>
        <taxon>Poales</taxon>
        <taxon>Poaceae</taxon>
        <taxon>PACMAD clade</taxon>
        <taxon>Arundinoideae</taxon>
        <taxon>Arundineae</taxon>
        <taxon>Arundo</taxon>
    </lineage>
</organism>
<reference evidence="1" key="2">
    <citation type="journal article" date="2015" name="Data Brief">
        <title>Shoot transcriptome of the giant reed, Arundo donax.</title>
        <authorList>
            <person name="Barrero R.A."/>
            <person name="Guerrero F.D."/>
            <person name="Moolhuijzen P."/>
            <person name="Goolsby J.A."/>
            <person name="Tidwell J."/>
            <person name="Bellgard S.E."/>
            <person name="Bellgard M.I."/>
        </authorList>
    </citation>
    <scope>NUCLEOTIDE SEQUENCE</scope>
    <source>
        <tissue evidence="1">Shoot tissue taken approximately 20 cm above the soil surface</tissue>
    </source>
</reference>
<dbReference type="AlphaFoldDB" id="A0A0A9B9M0"/>